<proteinExistence type="predicted"/>
<evidence type="ECO:0000313" key="2">
    <source>
        <dbReference type="EMBL" id="EYU27927.1"/>
    </source>
</evidence>
<organism evidence="2 3">
    <name type="scientific">Erythranthe guttata</name>
    <name type="common">Yellow monkey flower</name>
    <name type="synonym">Mimulus guttatus</name>
    <dbReference type="NCBI Taxonomy" id="4155"/>
    <lineage>
        <taxon>Eukaryota</taxon>
        <taxon>Viridiplantae</taxon>
        <taxon>Streptophyta</taxon>
        <taxon>Embryophyta</taxon>
        <taxon>Tracheophyta</taxon>
        <taxon>Spermatophyta</taxon>
        <taxon>Magnoliopsida</taxon>
        <taxon>eudicotyledons</taxon>
        <taxon>Gunneridae</taxon>
        <taxon>Pentapetalae</taxon>
        <taxon>asterids</taxon>
        <taxon>lamiids</taxon>
        <taxon>Lamiales</taxon>
        <taxon>Phrymaceae</taxon>
        <taxon>Erythranthe</taxon>
    </lineage>
</organism>
<dbReference type="EMBL" id="KI631456">
    <property type="protein sequence ID" value="EYU27927.1"/>
    <property type="molecule type" value="Genomic_DNA"/>
</dbReference>
<feature type="chain" id="PRO_5001504052" description="Secreted protein" evidence="1">
    <location>
        <begin position="20"/>
        <end position="96"/>
    </location>
</feature>
<keyword evidence="3" id="KW-1185">Reference proteome</keyword>
<accession>A0A022QGW7</accession>
<protein>
    <recommendedName>
        <fullName evidence="4">Secreted protein</fullName>
    </recommendedName>
</protein>
<evidence type="ECO:0008006" key="4">
    <source>
        <dbReference type="Google" id="ProtNLM"/>
    </source>
</evidence>
<feature type="signal peptide" evidence="1">
    <location>
        <begin position="1"/>
        <end position="19"/>
    </location>
</feature>
<dbReference type="Proteomes" id="UP000030748">
    <property type="component" value="Unassembled WGS sequence"/>
</dbReference>
<gene>
    <name evidence="2" type="ORF">MIMGU_mgv1a017033mg</name>
</gene>
<sequence>MPFIIIIFVFFFSLFRGFAFQFQYVDTKIPIDHKYVRRLIRTNRQNSCAKLFKKESERKHSRWAAPGPQFTCISSCVLNRIVGPYYTTKAGTEERR</sequence>
<dbReference type="AlphaFoldDB" id="A0A022QGW7"/>
<evidence type="ECO:0000256" key="1">
    <source>
        <dbReference type="SAM" id="SignalP"/>
    </source>
</evidence>
<name>A0A022QGW7_ERYGU</name>
<reference evidence="2 3" key="1">
    <citation type="journal article" date="2013" name="Proc. Natl. Acad. Sci. U.S.A.">
        <title>Fine-scale variation in meiotic recombination in Mimulus inferred from population shotgun sequencing.</title>
        <authorList>
            <person name="Hellsten U."/>
            <person name="Wright K.M."/>
            <person name="Jenkins J."/>
            <person name="Shu S."/>
            <person name="Yuan Y."/>
            <person name="Wessler S.R."/>
            <person name="Schmutz J."/>
            <person name="Willis J.H."/>
            <person name="Rokhsar D.S."/>
        </authorList>
    </citation>
    <scope>NUCLEOTIDE SEQUENCE [LARGE SCALE GENOMIC DNA]</scope>
    <source>
        <strain evidence="3">cv. DUN x IM62</strain>
    </source>
</reference>
<evidence type="ECO:0000313" key="3">
    <source>
        <dbReference type="Proteomes" id="UP000030748"/>
    </source>
</evidence>
<keyword evidence="1" id="KW-0732">Signal</keyword>